<dbReference type="AlphaFoldDB" id="A0A2A4MSN8"/>
<sequence>MGKSDESINDEAYQALHEEECPAGDDRCPHLPRVKQLEEAIQQLSALVRTDELTGLYNFRYFNQAMGLEMERTHRSGKPCCLIMMDLDFFKKINDIHGHEVGNTVLSYTASLIRKTIRRLDIACRYGGEEFVLILPDTTLNHAVVFANRLRLIIGNSPIIANQQEVKVTASFGVGLYSNNPAFKLSVKEFTEKVDGFLYQAKQEGRNRVCHEAIEEAVAGVSSEERDLLLGGFLDTE</sequence>
<dbReference type="CDD" id="cd01949">
    <property type="entry name" value="GGDEF"/>
    <property type="match status" value="1"/>
</dbReference>
<evidence type="ECO:0000256" key="3">
    <source>
        <dbReference type="ARBA" id="ARBA00034247"/>
    </source>
</evidence>
<evidence type="ECO:0000256" key="2">
    <source>
        <dbReference type="ARBA" id="ARBA00012528"/>
    </source>
</evidence>
<dbReference type="Gene3D" id="3.30.70.270">
    <property type="match status" value="1"/>
</dbReference>
<evidence type="ECO:0000259" key="4">
    <source>
        <dbReference type="PROSITE" id="PS50887"/>
    </source>
</evidence>
<name>A0A2A4MSN8_9GAMM</name>
<dbReference type="PROSITE" id="PS50887">
    <property type="entry name" value="GGDEF"/>
    <property type="match status" value="1"/>
</dbReference>
<evidence type="ECO:0000313" key="5">
    <source>
        <dbReference type="EMBL" id="PCH62616.1"/>
    </source>
</evidence>
<dbReference type="EC" id="2.7.7.65" evidence="2"/>
<dbReference type="Pfam" id="PF00990">
    <property type="entry name" value="GGDEF"/>
    <property type="match status" value="1"/>
</dbReference>
<dbReference type="PANTHER" id="PTHR45138:SF9">
    <property type="entry name" value="DIGUANYLATE CYCLASE DGCM-RELATED"/>
    <property type="match status" value="1"/>
</dbReference>
<evidence type="ECO:0000256" key="1">
    <source>
        <dbReference type="ARBA" id="ARBA00001946"/>
    </source>
</evidence>
<dbReference type="GO" id="GO:0052621">
    <property type="term" value="F:diguanylate cyclase activity"/>
    <property type="evidence" value="ECO:0007669"/>
    <property type="project" value="UniProtKB-EC"/>
</dbReference>
<protein>
    <recommendedName>
        <fullName evidence="2">diguanylate cyclase</fullName>
        <ecNumber evidence="2">2.7.7.65</ecNumber>
    </recommendedName>
</protein>
<dbReference type="Proteomes" id="UP000218172">
    <property type="component" value="Unassembled WGS sequence"/>
</dbReference>
<comment type="catalytic activity">
    <reaction evidence="3">
        <text>2 GTP = 3',3'-c-di-GMP + 2 diphosphate</text>
        <dbReference type="Rhea" id="RHEA:24898"/>
        <dbReference type="ChEBI" id="CHEBI:33019"/>
        <dbReference type="ChEBI" id="CHEBI:37565"/>
        <dbReference type="ChEBI" id="CHEBI:58805"/>
        <dbReference type="EC" id="2.7.7.65"/>
    </reaction>
</comment>
<dbReference type="SUPFAM" id="SSF55073">
    <property type="entry name" value="Nucleotide cyclase"/>
    <property type="match status" value="1"/>
</dbReference>
<proteinExistence type="predicted"/>
<dbReference type="FunFam" id="3.30.70.270:FF:000001">
    <property type="entry name" value="Diguanylate cyclase domain protein"/>
    <property type="match status" value="1"/>
</dbReference>
<dbReference type="InterPro" id="IPR043128">
    <property type="entry name" value="Rev_trsase/Diguanyl_cyclase"/>
</dbReference>
<organism evidence="5 6">
    <name type="scientific">SAR86 cluster bacterium</name>
    <dbReference type="NCBI Taxonomy" id="2030880"/>
    <lineage>
        <taxon>Bacteria</taxon>
        <taxon>Pseudomonadati</taxon>
        <taxon>Pseudomonadota</taxon>
        <taxon>Gammaproteobacteria</taxon>
        <taxon>SAR86 cluster</taxon>
    </lineage>
</organism>
<comment type="cofactor">
    <cofactor evidence="1">
        <name>Mg(2+)</name>
        <dbReference type="ChEBI" id="CHEBI:18420"/>
    </cofactor>
</comment>
<dbReference type="NCBIfam" id="TIGR00254">
    <property type="entry name" value="GGDEF"/>
    <property type="match status" value="1"/>
</dbReference>
<reference evidence="6" key="1">
    <citation type="submission" date="2017-08" db="EMBL/GenBank/DDBJ databases">
        <title>A dynamic microbial community with high functional redundancy inhabits the cold, oxic subseafloor aquifer.</title>
        <authorList>
            <person name="Tully B.J."/>
            <person name="Wheat C.G."/>
            <person name="Glazer B.T."/>
            <person name="Huber J.A."/>
        </authorList>
    </citation>
    <scope>NUCLEOTIDE SEQUENCE [LARGE SCALE GENOMIC DNA]</scope>
</reference>
<feature type="domain" description="GGDEF" evidence="4">
    <location>
        <begin position="78"/>
        <end position="214"/>
    </location>
</feature>
<dbReference type="InterPro" id="IPR050469">
    <property type="entry name" value="Diguanylate_Cyclase"/>
</dbReference>
<dbReference type="InterPro" id="IPR000160">
    <property type="entry name" value="GGDEF_dom"/>
</dbReference>
<evidence type="ECO:0000313" key="6">
    <source>
        <dbReference type="Proteomes" id="UP000218172"/>
    </source>
</evidence>
<comment type="caution">
    <text evidence="5">The sequence shown here is derived from an EMBL/GenBank/DDBJ whole genome shotgun (WGS) entry which is preliminary data.</text>
</comment>
<dbReference type="PANTHER" id="PTHR45138">
    <property type="entry name" value="REGULATORY COMPONENTS OF SENSORY TRANSDUCTION SYSTEM"/>
    <property type="match status" value="1"/>
</dbReference>
<gene>
    <name evidence="5" type="ORF">COC19_02590</name>
</gene>
<accession>A0A2A4MSN8</accession>
<dbReference type="SMART" id="SM00267">
    <property type="entry name" value="GGDEF"/>
    <property type="match status" value="1"/>
</dbReference>
<dbReference type="InterPro" id="IPR029787">
    <property type="entry name" value="Nucleotide_cyclase"/>
</dbReference>
<dbReference type="EMBL" id="NVQR01000036">
    <property type="protein sequence ID" value="PCH62616.1"/>
    <property type="molecule type" value="Genomic_DNA"/>
</dbReference>